<accession>A0ABT8G377</accession>
<comment type="caution">
    <text evidence="2">The sequence shown here is derived from an EMBL/GenBank/DDBJ whole genome shotgun (WGS) entry which is preliminary data.</text>
</comment>
<dbReference type="PROSITE" id="PS50995">
    <property type="entry name" value="HTH_MARR_2"/>
    <property type="match status" value="1"/>
</dbReference>
<dbReference type="RefSeq" id="WP_301128875.1">
    <property type="nucleotide sequence ID" value="NZ_JAUHPV010000006.1"/>
</dbReference>
<evidence type="ECO:0000313" key="3">
    <source>
        <dbReference type="Proteomes" id="UP001172738"/>
    </source>
</evidence>
<organism evidence="2 3">
    <name type="scientific">Demequina zhanjiangensis</name>
    <dbReference type="NCBI Taxonomy" id="3051659"/>
    <lineage>
        <taxon>Bacteria</taxon>
        <taxon>Bacillati</taxon>
        <taxon>Actinomycetota</taxon>
        <taxon>Actinomycetes</taxon>
        <taxon>Micrococcales</taxon>
        <taxon>Demequinaceae</taxon>
        <taxon>Demequina</taxon>
    </lineage>
</organism>
<dbReference type="InterPro" id="IPR036388">
    <property type="entry name" value="WH-like_DNA-bd_sf"/>
</dbReference>
<dbReference type="SUPFAM" id="SSF46785">
    <property type="entry name" value="Winged helix' DNA-binding domain"/>
    <property type="match status" value="1"/>
</dbReference>
<dbReference type="PANTHER" id="PTHR39515:SF2">
    <property type="entry name" value="HTH-TYPE TRANSCRIPTIONAL REGULATOR RV0880"/>
    <property type="match status" value="1"/>
</dbReference>
<dbReference type="SMART" id="SM00347">
    <property type="entry name" value="HTH_MARR"/>
    <property type="match status" value="1"/>
</dbReference>
<reference evidence="2" key="1">
    <citation type="submission" date="2023-06" db="EMBL/GenBank/DDBJ databases">
        <title>SYSU T00b26.</title>
        <authorList>
            <person name="Gao L."/>
            <person name="Fang B.-Z."/>
            <person name="Li W.-J."/>
        </authorList>
    </citation>
    <scope>NUCLEOTIDE SEQUENCE</scope>
    <source>
        <strain evidence="2">SYSU T00b26</strain>
    </source>
</reference>
<dbReference type="Proteomes" id="UP001172738">
    <property type="component" value="Unassembled WGS sequence"/>
</dbReference>
<sequence length="147" mass="15997">MTTEPSHPDGALETARRLRLASARIRRLTREAGEPAGVTRSQESALQILRREGPLTTAALAKIEHVRPQSMGETVRALAEIGMVVKDPDPTDGRRELVSLTRVGRAVVERTGGARDAELADRISRRLGADERATLESALEALERLAD</sequence>
<name>A0ABT8G377_9MICO</name>
<protein>
    <submittedName>
        <fullName evidence="2">MarR family transcriptional regulator</fullName>
    </submittedName>
</protein>
<dbReference type="InterPro" id="IPR052526">
    <property type="entry name" value="HTH-type_Bedaq_tolerance"/>
</dbReference>
<dbReference type="InterPro" id="IPR036390">
    <property type="entry name" value="WH_DNA-bd_sf"/>
</dbReference>
<evidence type="ECO:0000259" key="1">
    <source>
        <dbReference type="PROSITE" id="PS50995"/>
    </source>
</evidence>
<feature type="domain" description="HTH marR-type" evidence="1">
    <location>
        <begin position="11"/>
        <end position="144"/>
    </location>
</feature>
<dbReference type="Pfam" id="PF01047">
    <property type="entry name" value="MarR"/>
    <property type="match status" value="1"/>
</dbReference>
<keyword evidence="3" id="KW-1185">Reference proteome</keyword>
<dbReference type="EMBL" id="JAUHPV010000006">
    <property type="protein sequence ID" value="MDN4473379.1"/>
    <property type="molecule type" value="Genomic_DNA"/>
</dbReference>
<gene>
    <name evidence="2" type="ORF">QQX04_10285</name>
</gene>
<dbReference type="InterPro" id="IPR000835">
    <property type="entry name" value="HTH_MarR-typ"/>
</dbReference>
<dbReference type="PANTHER" id="PTHR39515">
    <property type="entry name" value="CONSERVED PROTEIN"/>
    <property type="match status" value="1"/>
</dbReference>
<proteinExistence type="predicted"/>
<dbReference type="Gene3D" id="1.10.10.10">
    <property type="entry name" value="Winged helix-like DNA-binding domain superfamily/Winged helix DNA-binding domain"/>
    <property type="match status" value="1"/>
</dbReference>
<evidence type="ECO:0000313" key="2">
    <source>
        <dbReference type="EMBL" id="MDN4473379.1"/>
    </source>
</evidence>